<protein>
    <submittedName>
        <fullName evidence="1">Uncharacterized protein</fullName>
    </submittedName>
</protein>
<sequence length="27" mass="3201">MVWSDYSRLIKFVLENGIYSTMLFSLS</sequence>
<accession>A0A0E9Q8L4</accession>
<dbReference type="AlphaFoldDB" id="A0A0E9Q8L4"/>
<dbReference type="EMBL" id="GBXM01089548">
    <property type="protein sequence ID" value="JAH19029.1"/>
    <property type="molecule type" value="Transcribed_RNA"/>
</dbReference>
<organism evidence="1">
    <name type="scientific">Anguilla anguilla</name>
    <name type="common">European freshwater eel</name>
    <name type="synonym">Muraena anguilla</name>
    <dbReference type="NCBI Taxonomy" id="7936"/>
    <lineage>
        <taxon>Eukaryota</taxon>
        <taxon>Metazoa</taxon>
        <taxon>Chordata</taxon>
        <taxon>Craniata</taxon>
        <taxon>Vertebrata</taxon>
        <taxon>Euteleostomi</taxon>
        <taxon>Actinopterygii</taxon>
        <taxon>Neopterygii</taxon>
        <taxon>Teleostei</taxon>
        <taxon>Anguilliformes</taxon>
        <taxon>Anguillidae</taxon>
        <taxon>Anguilla</taxon>
    </lineage>
</organism>
<name>A0A0E9Q8L4_ANGAN</name>
<dbReference type="EMBL" id="GBXM01093067">
    <property type="protein sequence ID" value="JAH15510.1"/>
    <property type="molecule type" value="Transcribed_RNA"/>
</dbReference>
<dbReference type="EMBL" id="GBXM01095730">
    <property type="protein sequence ID" value="JAH12847.1"/>
    <property type="molecule type" value="Transcribed_RNA"/>
</dbReference>
<reference evidence="1" key="2">
    <citation type="journal article" date="2015" name="Fish Shellfish Immunol.">
        <title>Early steps in the European eel (Anguilla anguilla)-Vibrio vulnificus interaction in the gills: Role of the RtxA13 toxin.</title>
        <authorList>
            <person name="Callol A."/>
            <person name="Pajuelo D."/>
            <person name="Ebbesson L."/>
            <person name="Teles M."/>
            <person name="MacKenzie S."/>
            <person name="Amaro C."/>
        </authorList>
    </citation>
    <scope>NUCLEOTIDE SEQUENCE</scope>
</reference>
<reference evidence="1" key="1">
    <citation type="submission" date="2014-11" db="EMBL/GenBank/DDBJ databases">
        <authorList>
            <person name="Amaro Gonzalez C."/>
        </authorList>
    </citation>
    <scope>NUCLEOTIDE SEQUENCE</scope>
</reference>
<evidence type="ECO:0000313" key="1">
    <source>
        <dbReference type="EMBL" id="JAH12847.1"/>
    </source>
</evidence>
<proteinExistence type="predicted"/>
<dbReference type="EMBL" id="GBXM01092606">
    <property type="protein sequence ID" value="JAH15971.1"/>
    <property type="molecule type" value="Transcribed_RNA"/>
</dbReference>